<sequence length="193" mass="20610">MSALAHITILLSLLGFTITLDSNASCYYPNGDTNENVYPCTRFVVNGEASCCWKNDICTSTGFCMSSTIGLFYRGLCTKRDWDTNACPNYCMQDEWRGQTIAVMACNDTVFACGYASDAGNTCDGGDSSATFAVTSRNSMTQYQVLPGSPSTPENVTIYAADDATVSSSMSGPLCEASATAPSERGKLKCAWP</sequence>
<reference evidence="3" key="1">
    <citation type="journal article" date="2020" name="Stud. Mycol.">
        <title>101 Dothideomycetes genomes: A test case for predicting lifestyles and emergence of pathogens.</title>
        <authorList>
            <person name="Haridas S."/>
            <person name="Albert R."/>
            <person name="Binder M."/>
            <person name="Bloem J."/>
            <person name="LaButti K."/>
            <person name="Salamov A."/>
            <person name="Andreopoulos B."/>
            <person name="Baker S."/>
            <person name="Barry K."/>
            <person name="Bills G."/>
            <person name="Bluhm B."/>
            <person name="Cannon C."/>
            <person name="Castanera R."/>
            <person name="Culley D."/>
            <person name="Daum C."/>
            <person name="Ezra D."/>
            <person name="Gonzalez J."/>
            <person name="Henrissat B."/>
            <person name="Kuo A."/>
            <person name="Liang C."/>
            <person name="Lipzen A."/>
            <person name="Lutzoni F."/>
            <person name="Magnuson J."/>
            <person name="Mondo S."/>
            <person name="Nolan M."/>
            <person name="Ohm R."/>
            <person name="Pangilinan J."/>
            <person name="Park H.-J."/>
            <person name="Ramirez L."/>
            <person name="Alfaro M."/>
            <person name="Sun H."/>
            <person name="Tritt A."/>
            <person name="Yoshinaga Y."/>
            <person name="Zwiers L.-H."/>
            <person name="Turgeon B."/>
            <person name="Goodwin S."/>
            <person name="Spatafora J."/>
            <person name="Crous P."/>
            <person name="Grigoriev I."/>
        </authorList>
    </citation>
    <scope>NUCLEOTIDE SEQUENCE [LARGE SCALE GENOMIC DNA]</scope>
    <source>
        <strain evidence="3">CBS 304.66</strain>
    </source>
</reference>
<evidence type="ECO:0000313" key="2">
    <source>
        <dbReference type="EMBL" id="KAF2260510.1"/>
    </source>
</evidence>
<keyword evidence="3" id="KW-1185">Reference proteome</keyword>
<name>A0A9P4K321_9PLEO</name>
<dbReference type="Proteomes" id="UP000800093">
    <property type="component" value="Unassembled WGS sequence"/>
</dbReference>
<feature type="chain" id="PRO_5040497511" evidence="1">
    <location>
        <begin position="20"/>
        <end position="193"/>
    </location>
</feature>
<feature type="signal peptide" evidence="1">
    <location>
        <begin position="1"/>
        <end position="19"/>
    </location>
</feature>
<evidence type="ECO:0000256" key="1">
    <source>
        <dbReference type="SAM" id="SignalP"/>
    </source>
</evidence>
<dbReference type="EMBL" id="ML986680">
    <property type="protein sequence ID" value="KAF2260510.1"/>
    <property type="molecule type" value="Genomic_DNA"/>
</dbReference>
<proteinExistence type="predicted"/>
<keyword evidence="1" id="KW-0732">Signal</keyword>
<evidence type="ECO:0000313" key="3">
    <source>
        <dbReference type="Proteomes" id="UP000800093"/>
    </source>
</evidence>
<comment type="caution">
    <text evidence="2">The sequence shown here is derived from an EMBL/GenBank/DDBJ whole genome shotgun (WGS) entry which is preliminary data.</text>
</comment>
<accession>A0A9P4K321</accession>
<gene>
    <name evidence="2" type="ORF">CC78DRAFT_25725</name>
</gene>
<dbReference type="OrthoDB" id="5215637at2759"/>
<protein>
    <submittedName>
        <fullName evidence="2">Uncharacterized protein</fullName>
    </submittedName>
</protein>
<dbReference type="AlphaFoldDB" id="A0A9P4K321"/>
<organism evidence="2 3">
    <name type="scientific">Lojkania enalia</name>
    <dbReference type="NCBI Taxonomy" id="147567"/>
    <lineage>
        <taxon>Eukaryota</taxon>
        <taxon>Fungi</taxon>
        <taxon>Dikarya</taxon>
        <taxon>Ascomycota</taxon>
        <taxon>Pezizomycotina</taxon>
        <taxon>Dothideomycetes</taxon>
        <taxon>Pleosporomycetidae</taxon>
        <taxon>Pleosporales</taxon>
        <taxon>Pleosporales incertae sedis</taxon>
        <taxon>Lojkania</taxon>
    </lineage>
</organism>